<feature type="domain" description="NAD-dependent epimerase/dehydratase" evidence="2">
    <location>
        <begin position="4"/>
        <end position="45"/>
    </location>
</feature>
<reference evidence="3 4" key="1">
    <citation type="submission" date="2021-06" db="EMBL/GenBank/DDBJ databases">
        <title>Differences between aerobic and microaerobic xylene degrading microbial communities.</title>
        <authorList>
            <person name="Banerjee S."/>
            <person name="Tancsics A."/>
        </authorList>
    </citation>
    <scope>NUCLEOTIDE SEQUENCE [LARGE SCALE GENOMIC DNA]</scope>
    <source>
        <strain evidence="3 4">MAP12</strain>
    </source>
</reference>
<keyword evidence="4" id="KW-1185">Reference proteome</keyword>
<proteinExistence type="predicted"/>
<evidence type="ECO:0000313" key="3">
    <source>
        <dbReference type="EMBL" id="MBV2133591.1"/>
    </source>
</evidence>
<name>A0ABS6MXP7_9GAMM</name>
<evidence type="ECO:0000313" key="4">
    <source>
        <dbReference type="Proteomes" id="UP000813068"/>
    </source>
</evidence>
<accession>A0ABS6MXP7</accession>
<gene>
    <name evidence="3" type="ORF">KRX52_12390</name>
</gene>
<dbReference type="Proteomes" id="UP000813068">
    <property type="component" value="Unassembled WGS sequence"/>
</dbReference>
<evidence type="ECO:0000256" key="1">
    <source>
        <dbReference type="SAM" id="MobiDB-lite"/>
    </source>
</evidence>
<organism evidence="3 4">
    <name type="scientific">Geopseudomonas aromaticivorans</name>
    <dbReference type="NCBI Taxonomy" id="2849492"/>
    <lineage>
        <taxon>Bacteria</taxon>
        <taxon>Pseudomonadati</taxon>
        <taxon>Pseudomonadota</taxon>
        <taxon>Gammaproteobacteria</taxon>
        <taxon>Pseudomonadales</taxon>
        <taxon>Pseudomonadaceae</taxon>
        <taxon>Geopseudomonas</taxon>
    </lineage>
</organism>
<sequence length="80" mass="8864">MKTLVTGGVGFIGSDMFRHLRSSTGHEFANLDNGKRASTRPRGARNLQIGSRPWRQHGLTGNAPRQRYGWLDHRPASAHG</sequence>
<comment type="caution">
    <text evidence="3">The sequence shown here is derived from an EMBL/GenBank/DDBJ whole genome shotgun (WGS) entry which is preliminary data.</text>
</comment>
<evidence type="ECO:0000259" key="2">
    <source>
        <dbReference type="Pfam" id="PF01370"/>
    </source>
</evidence>
<dbReference type="RefSeq" id="WP_217682037.1">
    <property type="nucleotide sequence ID" value="NZ_JAHRGL010000030.1"/>
</dbReference>
<dbReference type="InterPro" id="IPR001509">
    <property type="entry name" value="Epimerase_deHydtase"/>
</dbReference>
<dbReference type="EMBL" id="JAHRGL010000030">
    <property type="protein sequence ID" value="MBV2133591.1"/>
    <property type="molecule type" value="Genomic_DNA"/>
</dbReference>
<feature type="region of interest" description="Disordered" evidence="1">
    <location>
        <begin position="54"/>
        <end position="80"/>
    </location>
</feature>
<feature type="compositionally biased region" description="Basic and acidic residues" evidence="1">
    <location>
        <begin position="70"/>
        <end position="80"/>
    </location>
</feature>
<dbReference type="Pfam" id="PF01370">
    <property type="entry name" value="Epimerase"/>
    <property type="match status" value="1"/>
</dbReference>
<protein>
    <recommendedName>
        <fullName evidence="2">NAD-dependent epimerase/dehydratase domain-containing protein</fullName>
    </recommendedName>
</protein>